<dbReference type="AlphaFoldDB" id="A0A167G9K1"/>
<organism evidence="3 4">
    <name type="scientific">Calocera viscosa (strain TUFC12733)</name>
    <dbReference type="NCBI Taxonomy" id="1330018"/>
    <lineage>
        <taxon>Eukaryota</taxon>
        <taxon>Fungi</taxon>
        <taxon>Dikarya</taxon>
        <taxon>Basidiomycota</taxon>
        <taxon>Agaricomycotina</taxon>
        <taxon>Dacrymycetes</taxon>
        <taxon>Dacrymycetales</taxon>
        <taxon>Dacrymycetaceae</taxon>
        <taxon>Calocera</taxon>
    </lineage>
</organism>
<dbReference type="EMBL" id="KV417345">
    <property type="protein sequence ID" value="KZO90327.1"/>
    <property type="molecule type" value="Genomic_DNA"/>
</dbReference>
<reference evidence="3 4" key="1">
    <citation type="journal article" date="2016" name="Mol. Biol. Evol.">
        <title>Comparative Genomics of Early-Diverging Mushroom-Forming Fungi Provides Insights into the Origins of Lignocellulose Decay Capabilities.</title>
        <authorList>
            <person name="Nagy L.G."/>
            <person name="Riley R."/>
            <person name="Tritt A."/>
            <person name="Adam C."/>
            <person name="Daum C."/>
            <person name="Floudas D."/>
            <person name="Sun H."/>
            <person name="Yadav J.S."/>
            <person name="Pangilinan J."/>
            <person name="Larsson K.H."/>
            <person name="Matsuura K."/>
            <person name="Barry K."/>
            <person name="Labutti K."/>
            <person name="Kuo R."/>
            <person name="Ohm R.A."/>
            <person name="Bhattacharya S.S."/>
            <person name="Shirouzu T."/>
            <person name="Yoshinaga Y."/>
            <person name="Martin F.M."/>
            <person name="Grigoriev I.V."/>
            <person name="Hibbett D.S."/>
        </authorList>
    </citation>
    <scope>NUCLEOTIDE SEQUENCE [LARGE SCALE GENOMIC DNA]</scope>
    <source>
        <strain evidence="3 4">TUFC12733</strain>
    </source>
</reference>
<evidence type="ECO:0000256" key="1">
    <source>
        <dbReference type="SAM" id="MobiDB-lite"/>
    </source>
</evidence>
<feature type="region of interest" description="Disordered" evidence="1">
    <location>
        <begin position="154"/>
        <end position="193"/>
    </location>
</feature>
<gene>
    <name evidence="3" type="ORF">CALVIDRAFT_569187</name>
</gene>
<name>A0A167G9K1_CALVF</name>
<accession>A0A167G9K1</accession>
<keyword evidence="4" id="KW-1185">Reference proteome</keyword>
<dbReference type="Proteomes" id="UP000076738">
    <property type="component" value="Unassembled WGS sequence"/>
</dbReference>
<proteinExistence type="predicted"/>
<feature type="compositionally biased region" description="Low complexity" evidence="1">
    <location>
        <begin position="154"/>
        <end position="178"/>
    </location>
</feature>
<feature type="transmembrane region" description="Helical" evidence="2">
    <location>
        <begin position="197"/>
        <end position="220"/>
    </location>
</feature>
<feature type="compositionally biased region" description="Polar residues" evidence="1">
    <location>
        <begin position="285"/>
        <end position="305"/>
    </location>
</feature>
<dbReference type="OrthoDB" id="10542849at2759"/>
<keyword evidence="2" id="KW-1133">Transmembrane helix</keyword>
<evidence type="ECO:0000313" key="4">
    <source>
        <dbReference type="Proteomes" id="UP000076738"/>
    </source>
</evidence>
<dbReference type="STRING" id="1330018.A0A167G9K1"/>
<feature type="region of interest" description="Disordered" evidence="1">
    <location>
        <begin position="282"/>
        <end position="375"/>
    </location>
</feature>
<protein>
    <submittedName>
        <fullName evidence="3">Uncharacterized protein</fullName>
    </submittedName>
</protein>
<keyword evidence="2" id="KW-0472">Membrane</keyword>
<evidence type="ECO:0000256" key="2">
    <source>
        <dbReference type="SAM" id="Phobius"/>
    </source>
</evidence>
<keyword evidence="2" id="KW-0812">Transmembrane</keyword>
<sequence length="375" mass="39146">MSTYVVGNSDPSITYLPLGNWSAVTGAQGEGLMQGGYPGQIQYTFSVPASGFQWFGCKSGSGGTALICFDCNCTSVSSPSSPTTSINFTDFSVGDNLPAPTLLYQTQLSYGVHNVCISNSFERMENVGGIEQGVWGWIYTEQFVLDTSNPGTLSSTATSTSTSTTSTLASSSTSSIPAASPPATPTQTPSSAPPAGAIAGGVLGGLAFLLLLSLVVIYYLGHCCNIHLPFFPAYRGRMRRERLALDDEGSPPPTALWSARTASTLDIALSSVPGQGIASHARMLSSEQPSAPPTGTSAHFQSPTQRRPYAHSPTNSQEHARTSPVSLADGGSGTRPADATTIPERGSGNVRSRPPEPPSYDEAVGVQGPERADRR</sequence>
<evidence type="ECO:0000313" key="3">
    <source>
        <dbReference type="EMBL" id="KZO90327.1"/>
    </source>
</evidence>